<feature type="signal peptide" evidence="1">
    <location>
        <begin position="1"/>
        <end position="17"/>
    </location>
</feature>
<dbReference type="AlphaFoldDB" id="A0A8J6PUT2"/>
<keyword evidence="3" id="KW-1185">Reference proteome</keyword>
<keyword evidence="1" id="KW-0732">Signal</keyword>
<dbReference type="RefSeq" id="WP_188163774.1">
    <property type="nucleotide sequence ID" value="NZ_JACVVX010000002.1"/>
</dbReference>
<sequence>MKRFVALCAVAATLALAGCNTPGERAVAGGAIGAGTGALLGQAIGGNTGATVAGAVFGGLAGAMIGAGTAPGECRYHQYDDRGRPMYDRNGRPVTFLAPCK</sequence>
<dbReference type="Proteomes" id="UP000643405">
    <property type="component" value="Unassembled WGS sequence"/>
</dbReference>
<dbReference type="EMBL" id="JACVVX010000002">
    <property type="protein sequence ID" value="MBD0414317.1"/>
    <property type="molecule type" value="Genomic_DNA"/>
</dbReference>
<evidence type="ECO:0000313" key="3">
    <source>
        <dbReference type="Proteomes" id="UP000643405"/>
    </source>
</evidence>
<accession>A0A8J6PUT2</accession>
<organism evidence="2 3">
    <name type="scientific">Oryzicola mucosus</name>
    <dbReference type="NCBI Taxonomy" id="2767425"/>
    <lineage>
        <taxon>Bacteria</taxon>
        <taxon>Pseudomonadati</taxon>
        <taxon>Pseudomonadota</taxon>
        <taxon>Alphaproteobacteria</taxon>
        <taxon>Hyphomicrobiales</taxon>
        <taxon>Phyllobacteriaceae</taxon>
        <taxon>Oryzicola</taxon>
    </lineage>
</organism>
<reference evidence="2" key="1">
    <citation type="submission" date="2020-09" db="EMBL/GenBank/DDBJ databases">
        <title>Genome seq and assembly of Tianweitania sp.</title>
        <authorList>
            <person name="Chhetri G."/>
        </authorList>
    </citation>
    <scope>NUCLEOTIDE SEQUENCE</scope>
    <source>
        <strain evidence="2">Rool2</strain>
    </source>
</reference>
<dbReference type="PROSITE" id="PS51257">
    <property type="entry name" value="PROKAR_LIPOPROTEIN"/>
    <property type="match status" value="1"/>
</dbReference>
<proteinExistence type="predicted"/>
<name>A0A8J6PUT2_9HYPH</name>
<evidence type="ECO:0000256" key="1">
    <source>
        <dbReference type="SAM" id="SignalP"/>
    </source>
</evidence>
<evidence type="ECO:0008006" key="4">
    <source>
        <dbReference type="Google" id="ProtNLM"/>
    </source>
</evidence>
<evidence type="ECO:0000313" key="2">
    <source>
        <dbReference type="EMBL" id="MBD0414317.1"/>
    </source>
</evidence>
<feature type="chain" id="PRO_5035279109" description="Glycine zipper 2TM domain-containing protein" evidence="1">
    <location>
        <begin position="18"/>
        <end position="101"/>
    </location>
</feature>
<protein>
    <recommendedName>
        <fullName evidence="4">Glycine zipper 2TM domain-containing protein</fullName>
    </recommendedName>
</protein>
<gene>
    <name evidence="2" type="ORF">ICI42_06605</name>
</gene>
<comment type="caution">
    <text evidence="2">The sequence shown here is derived from an EMBL/GenBank/DDBJ whole genome shotgun (WGS) entry which is preliminary data.</text>
</comment>